<accession>A0ABR3XZ61</accession>
<name>A0ABR3XZ61_9EURO</name>
<comment type="caution">
    <text evidence="1">The sequence shown here is derived from an EMBL/GenBank/DDBJ whole genome shotgun (WGS) entry which is preliminary data.</text>
</comment>
<sequence length="158" mass="17170">MENSTINEQSKAPLEPIPIILCGKSLETGNQVTHLLRPEFEVIHFIASFEDAQANFADLIAGRGPKSPSSNSIGSHDYKKPPRAIVFGRAFDPNHVIQLNQIYRGIGNGPVAWIAGDSDVKPPGNPGPGYAEKAADNVKRAFARWKEAGGITEDIVYY</sequence>
<evidence type="ECO:0000313" key="1">
    <source>
        <dbReference type="EMBL" id="KAL1880927.1"/>
    </source>
</evidence>
<reference evidence="1 2" key="1">
    <citation type="journal article" date="2024" name="IMA Fungus">
        <title>IMA Genome - F19 : A genome assembly and annotation guide to empower mycologists, including annotated draft genome sequences of Ceratocystis pirilliformis, Diaporthe australafricana, Fusarium ophioides, Paecilomyces lecythidis, and Sporothrix stenoceras.</title>
        <authorList>
            <person name="Aylward J."/>
            <person name="Wilson A.M."/>
            <person name="Visagie C.M."/>
            <person name="Spraker J."/>
            <person name="Barnes I."/>
            <person name="Buitendag C."/>
            <person name="Ceriani C."/>
            <person name="Del Mar Angel L."/>
            <person name="du Plessis D."/>
            <person name="Fuchs T."/>
            <person name="Gasser K."/>
            <person name="Kramer D."/>
            <person name="Li W."/>
            <person name="Munsamy K."/>
            <person name="Piso A."/>
            <person name="Price J.L."/>
            <person name="Sonnekus B."/>
            <person name="Thomas C."/>
            <person name="van der Nest A."/>
            <person name="van Dijk A."/>
            <person name="van Heerden A."/>
            <person name="van Vuuren N."/>
            <person name="Yilmaz N."/>
            <person name="Duong T.A."/>
            <person name="van der Merwe N.A."/>
            <person name="Wingfield M.J."/>
            <person name="Wingfield B.D."/>
        </authorList>
    </citation>
    <scope>NUCLEOTIDE SEQUENCE [LARGE SCALE GENOMIC DNA]</scope>
    <source>
        <strain evidence="1 2">CMW 18167</strain>
    </source>
</reference>
<proteinExistence type="predicted"/>
<dbReference type="EMBL" id="JAVDPF010000008">
    <property type="protein sequence ID" value="KAL1880927.1"/>
    <property type="molecule type" value="Genomic_DNA"/>
</dbReference>
<keyword evidence="2" id="KW-1185">Reference proteome</keyword>
<gene>
    <name evidence="1" type="ORF">Plec18167_003462</name>
</gene>
<organism evidence="1 2">
    <name type="scientific">Paecilomyces lecythidis</name>
    <dbReference type="NCBI Taxonomy" id="3004212"/>
    <lineage>
        <taxon>Eukaryota</taxon>
        <taxon>Fungi</taxon>
        <taxon>Dikarya</taxon>
        <taxon>Ascomycota</taxon>
        <taxon>Pezizomycotina</taxon>
        <taxon>Eurotiomycetes</taxon>
        <taxon>Eurotiomycetidae</taxon>
        <taxon>Eurotiales</taxon>
        <taxon>Thermoascaceae</taxon>
        <taxon>Paecilomyces</taxon>
    </lineage>
</organism>
<protein>
    <submittedName>
        <fullName evidence="1">Uncharacterized protein</fullName>
    </submittedName>
</protein>
<dbReference type="Proteomes" id="UP001583193">
    <property type="component" value="Unassembled WGS sequence"/>
</dbReference>
<evidence type="ECO:0000313" key="2">
    <source>
        <dbReference type="Proteomes" id="UP001583193"/>
    </source>
</evidence>